<gene>
    <name evidence="2" type="ORF">Aco03nite_090430</name>
</gene>
<dbReference type="SMART" id="SM00530">
    <property type="entry name" value="HTH_XRE"/>
    <property type="match status" value="1"/>
</dbReference>
<dbReference type="SUPFAM" id="SSF47413">
    <property type="entry name" value="lambda repressor-like DNA-binding domains"/>
    <property type="match status" value="1"/>
</dbReference>
<proteinExistence type="predicted"/>
<dbReference type="InterPro" id="IPR010982">
    <property type="entry name" value="Lambda_DNA-bd_dom_sf"/>
</dbReference>
<organism evidence="2 3">
    <name type="scientific">Actinoplanes couchii</name>
    <dbReference type="NCBI Taxonomy" id="403638"/>
    <lineage>
        <taxon>Bacteria</taxon>
        <taxon>Bacillati</taxon>
        <taxon>Actinomycetota</taxon>
        <taxon>Actinomycetes</taxon>
        <taxon>Micromonosporales</taxon>
        <taxon>Micromonosporaceae</taxon>
        <taxon>Actinoplanes</taxon>
    </lineage>
</organism>
<feature type="domain" description="HTH cro/C1-type" evidence="1">
    <location>
        <begin position="26"/>
        <end position="80"/>
    </location>
</feature>
<dbReference type="EMBL" id="BOMG01000111">
    <property type="protein sequence ID" value="GID60639.1"/>
    <property type="molecule type" value="Genomic_DNA"/>
</dbReference>
<dbReference type="Pfam" id="PF13560">
    <property type="entry name" value="HTH_31"/>
    <property type="match status" value="1"/>
</dbReference>
<dbReference type="InterPro" id="IPR043917">
    <property type="entry name" value="DUF5753"/>
</dbReference>
<evidence type="ECO:0000313" key="2">
    <source>
        <dbReference type="EMBL" id="GID60639.1"/>
    </source>
</evidence>
<evidence type="ECO:0000313" key="3">
    <source>
        <dbReference type="Proteomes" id="UP000612282"/>
    </source>
</evidence>
<dbReference type="CDD" id="cd00093">
    <property type="entry name" value="HTH_XRE"/>
    <property type="match status" value="1"/>
</dbReference>
<sequence length="295" mass="32589">MRRREVRDPMAVQGGSVARRKLGIELRKLRLANGLTGEQVASRFDWSPSKVSRIERGQSPTTPRDCRDLLTFYGLTEQSQVDALVQLASVSRSQDWWHRYDDVVHKQFAHILGLEAAASAVLTFEPVVVPGLLQTARYAEGLVLANGPSDNEDHVRRRVEARMLRQQVLTGPEAPRVHAVIDEAVLRRRVGGADVMHEQLMHIAEASGRPNTTVQVLPFGSGAYMPVQGGFITLRFADAEDGDIVSVELLARTLYVDDPREVATYRDAWESVLSTAASPADSLDLIAAATEEMKP</sequence>
<name>A0ABQ3XQ55_9ACTN</name>
<dbReference type="Gene3D" id="1.10.260.40">
    <property type="entry name" value="lambda repressor-like DNA-binding domains"/>
    <property type="match status" value="1"/>
</dbReference>
<dbReference type="PROSITE" id="PS50943">
    <property type="entry name" value="HTH_CROC1"/>
    <property type="match status" value="1"/>
</dbReference>
<accession>A0ABQ3XQ55</accession>
<dbReference type="InterPro" id="IPR001387">
    <property type="entry name" value="Cro/C1-type_HTH"/>
</dbReference>
<comment type="caution">
    <text evidence="2">The sequence shown here is derived from an EMBL/GenBank/DDBJ whole genome shotgun (WGS) entry which is preliminary data.</text>
</comment>
<protein>
    <submittedName>
        <fullName evidence="2">Transcriptional regulator</fullName>
    </submittedName>
</protein>
<reference evidence="2 3" key="1">
    <citation type="submission" date="2021-01" db="EMBL/GenBank/DDBJ databases">
        <title>Whole genome shotgun sequence of Actinoplanes couchii NBRC 106145.</title>
        <authorList>
            <person name="Komaki H."/>
            <person name="Tamura T."/>
        </authorList>
    </citation>
    <scope>NUCLEOTIDE SEQUENCE [LARGE SCALE GENOMIC DNA]</scope>
    <source>
        <strain evidence="2 3">NBRC 106145</strain>
    </source>
</reference>
<keyword evidence="3" id="KW-1185">Reference proteome</keyword>
<dbReference type="Proteomes" id="UP000612282">
    <property type="component" value="Unassembled WGS sequence"/>
</dbReference>
<dbReference type="Pfam" id="PF19054">
    <property type="entry name" value="DUF5753"/>
    <property type="match status" value="1"/>
</dbReference>
<evidence type="ECO:0000259" key="1">
    <source>
        <dbReference type="PROSITE" id="PS50943"/>
    </source>
</evidence>